<dbReference type="Gene3D" id="3.40.50.10540">
    <property type="entry name" value="Crotonobetainyl-coa:carnitine coa-transferase, domain 1"/>
    <property type="match status" value="1"/>
</dbReference>
<dbReference type="InterPro" id="IPR023606">
    <property type="entry name" value="CoA-Trfase_III_dom_1_sf"/>
</dbReference>
<dbReference type="InterPro" id="IPR044855">
    <property type="entry name" value="CoA-Trfase_III_dom3_sf"/>
</dbReference>
<dbReference type="PANTHER" id="PTHR48228">
    <property type="entry name" value="SUCCINYL-COA--D-CITRAMALATE COA-TRANSFERASE"/>
    <property type="match status" value="1"/>
</dbReference>
<dbReference type="InterPro" id="IPR003673">
    <property type="entry name" value="CoA-Trfase_fam_III"/>
</dbReference>
<name>U1G9E5_ENDPU</name>
<evidence type="ECO:0000313" key="4">
    <source>
        <dbReference type="Proteomes" id="UP000019373"/>
    </source>
</evidence>
<dbReference type="GO" id="GO:0003824">
    <property type="term" value="F:catalytic activity"/>
    <property type="evidence" value="ECO:0007669"/>
    <property type="project" value="InterPro"/>
</dbReference>
<accession>U1G9E5</accession>
<dbReference type="GeneID" id="19241318"/>
<comment type="similarity">
    <text evidence="1">Belongs to the CoA-transferase III family.</text>
</comment>
<feature type="region of interest" description="Disordered" evidence="2">
    <location>
        <begin position="207"/>
        <end position="226"/>
    </location>
</feature>
<evidence type="ECO:0000256" key="1">
    <source>
        <dbReference type="ARBA" id="ARBA00008383"/>
    </source>
</evidence>
<dbReference type="OrthoDB" id="16747at2759"/>
<evidence type="ECO:0008006" key="5">
    <source>
        <dbReference type="Google" id="ProtNLM"/>
    </source>
</evidence>
<proteinExistence type="inferred from homology"/>
<dbReference type="PANTHER" id="PTHR48228:SF5">
    <property type="entry name" value="ALPHA-METHYLACYL-COA RACEMASE"/>
    <property type="match status" value="1"/>
</dbReference>
<organism evidence="3 4">
    <name type="scientific">Endocarpon pusillum (strain Z07020 / HMAS-L-300199)</name>
    <name type="common">Lichen-forming fungus</name>
    <dbReference type="NCBI Taxonomy" id="1263415"/>
    <lineage>
        <taxon>Eukaryota</taxon>
        <taxon>Fungi</taxon>
        <taxon>Dikarya</taxon>
        <taxon>Ascomycota</taxon>
        <taxon>Pezizomycotina</taxon>
        <taxon>Eurotiomycetes</taxon>
        <taxon>Chaetothyriomycetidae</taxon>
        <taxon>Verrucariales</taxon>
        <taxon>Verrucariaceae</taxon>
        <taxon>Endocarpon</taxon>
    </lineage>
</organism>
<dbReference type="Gene3D" id="3.30.1540.10">
    <property type="entry name" value="formyl-coa transferase, domain 3"/>
    <property type="match status" value="1"/>
</dbReference>
<evidence type="ECO:0000256" key="2">
    <source>
        <dbReference type="SAM" id="MobiDB-lite"/>
    </source>
</evidence>
<dbReference type="RefSeq" id="XP_007800239.1">
    <property type="nucleotide sequence ID" value="XM_007802048.1"/>
</dbReference>
<sequence length="261" mass="29005">MAGHDINYLAVSGILSLLGGPAVQPPQPPGNILADFAGGGLVAFTGILLALLRRGVSGTGQVVEANMVDGVSFLGTFARLAMKTRMWDDERGRNLLDGGAPFYRCYETKDEGRFVAVGALEPQFFEQLLQGMGLTEREVLPLDGLERGRNDKRNWPFMKDVLEKRFKQKTRREWEEIFDGKDACVTPVLEMKELEEQGYEQRAMVGLSESPGREPKHQWVPEPLRPGAGGEEMLGQWVGWKRGRDYAVDGGALVKLERSRL</sequence>
<dbReference type="AlphaFoldDB" id="U1G9E5"/>
<dbReference type="EMBL" id="KE720896">
    <property type="protein sequence ID" value="ERF74107.1"/>
    <property type="molecule type" value="Genomic_DNA"/>
</dbReference>
<evidence type="ECO:0000313" key="3">
    <source>
        <dbReference type="EMBL" id="ERF74107.1"/>
    </source>
</evidence>
<dbReference type="HOGENOM" id="CLU_033975_5_0_1"/>
<dbReference type="InterPro" id="IPR050509">
    <property type="entry name" value="CoA-transferase_III"/>
</dbReference>
<dbReference type="eggNOG" id="KOG3957">
    <property type="taxonomic scope" value="Eukaryota"/>
</dbReference>
<dbReference type="Proteomes" id="UP000019373">
    <property type="component" value="Unassembled WGS sequence"/>
</dbReference>
<dbReference type="SUPFAM" id="SSF89796">
    <property type="entry name" value="CoA-transferase family III (CaiB/BaiF)"/>
    <property type="match status" value="1"/>
</dbReference>
<dbReference type="Pfam" id="PF02515">
    <property type="entry name" value="CoA_transf_3"/>
    <property type="match status" value="1"/>
</dbReference>
<gene>
    <name evidence="3" type="ORF">EPUS_06376</name>
</gene>
<reference evidence="4" key="1">
    <citation type="journal article" date="2014" name="BMC Genomics">
        <title>Genome characteristics reveal the impact of lichenization on lichen-forming fungus Endocarpon pusillum Hedwig (Verrucariales, Ascomycota).</title>
        <authorList>
            <person name="Wang Y.-Y."/>
            <person name="Liu B."/>
            <person name="Zhang X.-Y."/>
            <person name="Zhou Q.-M."/>
            <person name="Zhang T."/>
            <person name="Li H."/>
            <person name="Yu Y.-F."/>
            <person name="Zhang X.-L."/>
            <person name="Hao X.-Y."/>
            <person name="Wang M."/>
            <person name="Wang L."/>
            <person name="Wei J.-C."/>
        </authorList>
    </citation>
    <scope>NUCLEOTIDE SEQUENCE [LARGE SCALE GENOMIC DNA]</scope>
    <source>
        <strain evidence="4">Z07020 / HMAS-L-300199</strain>
    </source>
</reference>
<dbReference type="OMA" id="QWELVFD"/>
<protein>
    <recommendedName>
        <fullName evidence="5">Isopenicillin N epimerase component 2</fullName>
    </recommendedName>
</protein>
<keyword evidence="4" id="KW-1185">Reference proteome</keyword>